<dbReference type="Proteomes" id="UP001304650">
    <property type="component" value="Chromosome"/>
</dbReference>
<keyword evidence="2" id="KW-1185">Reference proteome</keyword>
<proteinExistence type="predicted"/>
<reference evidence="1" key="1">
    <citation type="submission" date="2022-02" db="EMBL/GenBank/DDBJ databases">
        <title>Paenibacillus sp. MBLB1832 Whole Genome Shotgun Sequencing.</title>
        <authorList>
            <person name="Hwang C.Y."/>
            <person name="Cho E.-S."/>
            <person name="Seo M.-J."/>
        </authorList>
    </citation>
    <scope>NUCLEOTIDE SEQUENCE</scope>
    <source>
        <strain evidence="1">MBLB1832</strain>
    </source>
</reference>
<evidence type="ECO:0000313" key="2">
    <source>
        <dbReference type="Proteomes" id="UP001304650"/>
    </source>
</evidence>
<dbReference type="RefSeq" id="WP_314805230.1">
    <property type="nucleotide sequence ID" value="NZ_CP130319.1"/>
</dbReference>
<protein>
    <submittedName>
        <fullName evidence="1">Uncharacterized protein</fullName>
    </submittedName>
</protein>
<dbReference type="KEGG" id="proo:MJB10_12320"/>
<gene>
    <name evidence="1" type="ORF">MJB10_12320</name>
</gene>
<name>A0AA96RMY9_9BACL</name>
<dbReference type="EMBL" id="CP130319">
    <property type="protein sequence ID" value="WNR46834.1"/>
    <property type="molecule type" value="Genomic_DNA"/>
</dbReference>
<accession>A0AA96RMY9</accession>
<evidence type="ECO:0000313" key="1">
    <source>
        <dbReference type="EMBL" id="WNR46834.1"/>
    </source>
</evidence>
<dbReference type="AlphaFoldDB" id="A0AA96RMY9"/>
<organism evidence="1 2">
    <name type="scientific">Paenibacillus roseopurpureus</name>
    <dbReference type="NCBI Taxonomy" id="2918901"/>
    <lineage>
        <taxon>Bacteria</taxon>
        <taxon>Bacillati</taxon>
        <taxon>Bacillota</taxon>
        <taxon>Bacilli</taxon>
        <taxon>Bacillales</taxon>
        <taxon>Paenibacillaceae</taxon>
        <taxon>Paenibacillus</taxon>
    </lineage>
</organism>
<sequence length="129" mass="14353">MTNDQGDPQSLNLAFSTPRDWLEDGKQIKVQSSPTLFGPVSYTIRSEIKHKQVNADLQLPDRLPINSLQLRLRVPEGNRLTGVEVNGKPYLQFDPNTETIDLTGITGKLAIHATYTDVKHAENGNAESR</sequence>